<dbReference type="InterPro" id="IPR036136">
    <property type="entry name" value="Nit/Sulf_reduc_fer-like_dom_sf"/>
</dbReference>
<dbReference type="Pfam" id="PF04324">
    <property type="entry name" value="Fer2_BFD"/>
    <property type="match status" value="2"/>
</dbReference>
<proteinExistence type="inferred from homology"/>
<evidence type="ECO:0000256" key="8">
    <source>
        <dbReference type="ARBA" id="ARBA00022723"/>
    </source>
</evidence>
<dbReference type="InterPro" id="IPR005117">
    <property type="entry name" value="NiRdtase/SiRdtase_haem-b_fer"/>
</dbReference>
<keyword evidence="12 16" id="KW-0411">Iron-sulfur</keyword>
<dbReference type="GO" id="GO:0046872">
    <property type="term" value="F:metal ion binding"/>
    <property type="evidence" value="ECO:0007669"/>
    <property type="project" value="UniProtKB-KW"/>
</dbReference>
<dbReference type="GO" id="GO:0050661">
    <property type="term" value="F:NADP binding"/>
    <property type="evidence" value="ECO:0007669"/>
    <property type="project" value="UniProtKB-UniRule"/>
</dbReference>
<evidence type="ECO:0000256" key="10">
    <source>
        <dbReference type="ARBA" id="ARBA00023002"/>
    </source>
</evidence>
<dbReference type="InterPro" id="IPR016156">
    <property type="entry name" value="FAD/NAD-linked_Rdtase_dimer_sf"/>
</dbReference>
<dbReference type="Gene3D" id="1.10.10.1100">
    <property type="entry name" value="BFD-like [2Fe-2S]-binding domain"/>
    <property type="match status" value="1"/>
</dbReference>
<name>A0A7Z0WWS9_9BACI</name>
<dbReference type="RefSeq" id="WP_035337192.1">
    <property type="nucleotide sequence ID" value="NZ_AP023088.1"/>
</dbReference>
<keyword evidence="13 15" id="KW-0534">Nitrate assimilation</keyword>
<dbReference type="InterPro" id="IPR036188">
    <property type="entry name" value="FAD/NAD-bd_sf"/>
</dbReference>
<dbReference type="InterPro" id="IPR023753">
    <property type="entry name" value="FAD/NAD-binding_dom"/>
</dbReference>
<dbReference type="InterPro" id="IPR006067">
    <property type="entry name" value="NO2/SO3_Rdtase_4Fe4S_dom"/>
</dbReference>
<dbReference type="GO" id="GO:0051537">
    <property type="term" value="F:2 iron, 2 sulfur cluster binding"/>
    <property type="evidence" value="ECO:0007669"/>
    <property type="project" value="UniProtKB-KW"/>
</dbReference>
<evidence type="ECO:0000256" key="7">
    <source>
        <dbReference type="ARBA" id="ARBA00022714"/>
    </source>
</evidence>
<gene>
    <name evidence="22" type="ORF">B4121_2994</name>
</gene>
<dbReference type="InterPro" id="IPR041854">
    <property type="entry name" value="BFD-like_2Fe2S-bd_dom_sf"/>
</dbReference>
<dbReference type="GO" id="GO:0042128">
    <property type="term" value="P:nitrate assimilation"/>
    <property type="evidence" value="ECO:0007669"/>
    <property type="project" value="UniProtKB-UniRule"/>
</dbReference>
<evidence type="ECO:0000259" key="21">
    <source>
        <dbReference type="Pfam" id="PF18267"/>
    </source>
</evidence>
<keyword evidence="4 16" id="KW-0004">4Fe-4S</keyword>
<dbReference type="GO" id="GO:0050660">
    <property type="term" value="F:flavin adenine dinucleotide binding"/>
    <property type="evidence" value="ECO:0007669"/>
    <property type="project" value="UniProtKB-UniRule"/>
</dbReference>
<evidence type="ECO:0000256" key="13">
    <source>
        <dbReference type="ARBA" id="ARBA00023063"/>
    </source>
</evidence>
<evidence type="ECO:0000259" key="18">
    <source>
        <dbReference type="Pfam" id="PF03460"/>
    </source>
</evidence>
<keyword evidence="7" id="KW-0001">2Fe-2S</keyword>
<evidence type="ECO:0000259" key="20">
    <source>
        <dbReference type="Pfam" id="PF07992"/>
    </source>
</evidence>
<dbReference type="SUPFAM" id="SSF56014">
    <property type="entry name" value="Nitrite and sulphite reductase 4Fe-4S domain-like"/>
    <property type="match status" value="1"/>
</dbReference>
<organism evidence="22 23">
    <name type="scientific">Bacillus paralicheniformis</name>
    <dbReference type="NCBI Taxonomy" id="1648923"/>
    <lineage>
        <taxon>Bacteria</taxon>
        <taxon>Bacillati</taxon>
        <taxon>Bacillota</taxon>
        <taxon>Bacilli</taxon>
        <taxon>Bacillales</taxon>
        <taxon>Bacillaceae</taxon>
        <taxon>Bacillus</taxon>
    </lineage>
</organism>
<dbReference type="PANTHER" id="PTHR43809">
    <property type="entry name" value="NITRITE REDUCTASE (NADH) LARGE SUBUNIT"/>
    <property type="match status" value="1"/>
</dbReference>
<dbReference type="PRINTS" id="PR00368">
    <property type="entry name" value="FADPNR"/>
</dbReference>
<feature type="binding site" evidence="16">
    <location>
        <position position="653"/>
    </location>
    <ligand>
        <name>[4Fe-4S] cluster</name>
        <dbReference type="ChEBI" id="CHEBI:49883"/>
    </ligand>
</feature>
<comment type="cofactor">
    <cofactor evidence="1 15">
        <name>FAD</name>
        <dbReference type="ChEBI" id="CHEBI:57692"/>
    </cofactor>
</comment>
<evidence type="ECO:0000256" key="16">
    <source>
        <dbReference type="PIRSR" id="PIRSR037149-1"/>
    </source>
</evidence>
<dbReference type="InterPro" id="IPR052034">
    <property type="entry name" value="NasD-like"/>
</dbReference>
<dbReference type="Pfam" id="PF07992">
    <property type="entry name" value="Pyr_redox_2"/>
    <property type="match status" value="1"/>
</dbReference>
<evidence type="ECO:0000256" key="1">
    <source>
        <dbReference type="ARBA" id="ARBA00001974"/>
    </source>
</evidence>
<feature type="domain" description="FAD/NAD(P)-binding" evidence="20">
    <location>
        <begin position="5"/>
        <end position="283"/>
    </location>
</feature>
<protein>
    <submittedName>
        <fullName evidence="22">Nitrite reductase (NAD(P)H) large subunit</fullName>
    </submittedName>
</protein>
<dbReference type="SUPFAM" id="SSF51905">
    <property type="entry name" value="FAD/NAD(P)-binding domain"/>
    <property type="match status" value="2"/>
</dbReference>
<dbReference type="Proteomes" id="UP000185604">
    <property type="component" value="Unassembled WGS sequence"/>
</dbReference>
<dbReference type="GO" id="GO:0051539">
    <property type="term" value="F:4 iron, 4 sulfur cluster binding"/>
    <property type="evidence" value="ECO:0007669"/>
    <property type="project" value="UniProtKB-KW"/>
</dbReference>
<evidence type="ECO:0000256" key="12">
    <source>
        <dbReference type="ARBA" id="ARBA00023014"/>
    </source>
</evidence>
<dbReference type="PANTHER" id="PTHR43809:SF1">
    <property type="entry name" value="NITRITE REDUCTASE (NADH) LARGE SUBUNIT"/>
    <property type="match status" value="1"/>
</dbReference>
<dbReference type="InterPro" id="IPR006066">
    <property type="entry name" value="NO2/SO3_Rdtase_FeS/sirohaem_BS"/>
</dbReference>
<dbReference type="GO" id="GO:0020037">
    <property type="term" value="F:heme binding"/>
    <property type="evidence" value="ECO:0007669"/>
    <property type="project" value="InterPro"/>
</dbReference>
<dbReference type="CDD" id="cd19944">
    <property type="entry name" value="NirB_Fer2_BFD-like_2"/>
    <property type="match status" value="1"/>
</dbReference>
<feature type="binding site" evidence="16">
    <location>
        <position position="657"/>
    </location>
    <ligand>
        <name>[4Fe-4S] cluster</name>
        <dbReference type="ChEBI" id="CHEBI:49883"/>
    </ligand>
</feature>
<dbReference type="InterPro" id="IPR045854">
    <property type="entry name" value="NO2/SO3_Rdtase_4Fe4S_sf"/>
</dbReference>
<sequence>MGKQRLVLIGNGMAGVRTAEEILQHGGNQFEIVIIGSEPHLSYNRILLSSVLQGETDWNNVMTKSRSWYEENGITLYTGETAVAIHTVKQTVATDQNREIAYDKLIIATGSSPFILPVHGADKEGVYGFRTIDDCRALIKASRRFKKAAVIGGGILGLEAARGLANLGMKVDVIHHSSCIMQNQLDPPASAMLQKELERQGIHFHLDKDAEAILGRSRAKGVRFKDGTKISADLIVMAAGVRPNIELAKASGIATNRAIIVSDYMETNVPNVYAVGECAEHNGTVYGLVKPLFEQGKVLARHICGLECAGYQGSVQSAALKMSGIDVFSAGKITEDDSTTAIKLLDEASGVYKKAVFQGDIMAGVILYGDTSGSQRLLESIIKQRDITVVKKELFQSEEDSAVVSMALSETICQCNAVSKGAIMEAMQTHGLKTAEEVKGCTNASGSCGGCRPLVEELLLHTAEQDDYVSAAEQPMCACTSFTEDEVVNEIQIRNLSSVHEVISALGWKNSSGCRICLPAIHYYLKMIRPDIIYEERDKETDIMIPQMYGGRTNAEELKRIAEVIEKYQIQEVYMTHHQRLKLAGIKPEYIERVKEELGMPHCPPPQHGIAAVKTCTCGSRGEPQIQTLAADLEKAAESLLIPAKVSIGVSGCLDDCVYASVHDIGLLKVNGGWEIYAGGQGGQHASPGELLSVADSAEEAGEFMKGLLQYYRETANYLEKVGHWIERAGIIHIREVLFDNGLRGQLIERLEKEKRLAQQETIKGLM</sequence>
<dbReference type="InterPro" id="IPR012744">
    <property type="entry name" value="Nitri_red_NirB"/>
</dbReference>
<feature type="domain" description="Nitrite/sulphite reductase 4Fe-4S" evidence="17">
    <location>
        <begin position="629"/>
        <end position="738"/>
    </location>
</feature>
<evidence type="ECO:0000259" key="19">
    <source>
        <dbReference type="Pfam" id="PF04324"/>
    </source>
</evidence>
<evidence type="ECO:0000259" key="17">
    <source>
        <dbReference type="Pfam" id="PF01077"/>
    </source>
</evidence>
<dbReference type="GO" id="GO:0098809">
    <property type="term" value="F:nitrite reductase activity"/>
    <property type="evidence" value="ECO:0007669"/>
    <property type="project" value="InterPro"/>
</dbReference>
<evidence type="ECO:0000256" key="4">
    <source>
        <dbReference type="ARBA" id="ARBA00022485"/>
    </source>
</evidence>
<evidence type="ECO:0000256" key="2">
    <source>
        <dbReference type="ARBA" id="ARBA00005096"/>
    </source>
</evidence>
<evidence type="ECO:0000256" key="5">
    <source>
        <dbReference type="ARBA" id="ARBA00022617"/>
    </source>
</evidence>
<dbReference type="Gene3D" id="3.30.413.10">
    <property type="entry name" value="Sulfite Reductase Hemoprotein, domain 1"/>
    <property type="match status" value="1"/>
</dbReference>
<evidence type="ECO:0000313" key="22">
    <source>
        <dbReference type="EMBL" id="OLF90781.1"/>
    </source>
</evidence>
<evidence type="ECO:0000256" key="3">
    <source>
        <dbReference type="ARBA" id="ARBA00010429"/>
    </source>
</evidence>
<dbReference type="CDD" id="cd19943">
    <property type="entry name" value="NirB_Fer2_BFD-like_1"/>
    <property type="match status" value="1"/>
</dbReference>
<dbReference type="Gene3D" id="3.50.50.60">
    <property type="entry name" value="FAD/NAD(P)-binding domain"/>
    <property type="match status" value="2"/>
</dbReference>
<comment type="cofactor">
    <cofactor evidence="16">
        <name>[4Fe-4S] cluster</name>
        <dbReference type="ChEBI" id="CHEBI:49883"/>
    </cofactor>
    <text evidence="16">Binds 1 [4Fe-4S] cluster per subunit.</text>
</comment>
<comment type="similarity">
    <text evidence="3">Belongs to the nitrite and sulfite reductase 4Fe-4S domain family.</text>
</comment>
<dbReference type="Pfam" id="PF18267">
    <property type="entry name" value="Rubredoxin_C"/>
    <property type="match status" value="1"/>
</dbReference>
<keyword evidence="8 16" id="KW-0479">Metal-binding</keyword>
<comment type="cofactor">
    <cofactor evidence="14">
        <name>[2Fe-2S] cluster</name>
        <dbReference type="ChEBI" id="CHEBI:190135"/>
    </cofactor>
</comment>
<feature type="binding site" evidence="16">
    <location>
        <position position="618"/>
    </location>
    <ligand>
        <name>[4Fe-4S] cluster</name>
        <dbReference type="ChEBI" id="CHEBI:49883"/>
    </ligand>
</feature>
<dbReference type="FunFam" id="3.50.50.60:FF:000033">
    <property type="entry name" value="Nitrite reductase [NAD(P)H], large subunit"/>
    <property type="match status" value="1"/>
</dbReference>
<feature type="domain" description="Nitrite/Sulfite reductase ferredoxin-like" evidence="18">
    <location>
        <begin position="536"/>
        <end position="598"/>
    </location>
</feature>
<dbReference type="EMBL" id="LKPO01000020">
    <property type="protein sequence ID" value="OLF90781.1"/>
    <property type="molecule type" value="Genomic_DNA"/>
</dbReference>
<dbReference type="Pfam" id="PF03460">
    <property type="entry name" value="NIR_SIR_ferr"/>
    <property type="match status" value="1"/>
</dbReference>
<dbReference type="Gene3D" id="3.30.390.30">
    <property type="match status" value="1"/>
</dbReference>
<dbReference type="InterPro" id="IPR007419">
    <property type="entry name" value="BFD-like_2Fe2S-bd_dom"/>
</dbReference>
<dbReference type="InterPro" id="IPR017121">
    <property type="entry name" value="Nitrite_Rdtase_lsu"/>
</dbReference>
<dbReference type="PRINTS" id="PR00411">
    <property type="entry name" value="PNDRDTASEI"/>
</dbReference>
<accession>A0A7Z0WWS9</accession>
<feature type="binding site" evidence="16">
    <location>
        <position position="616"/>
    </location>
    <ligand>
        <name>[4Fe-4S] cluster</name>
        <dbReference type="ChEBI" id="CHEBI:49883"/>
    </ligand>
</feature>
<evidence type="ECO:0000256" key="9">
    <source>
        <dbReference type="ARBA" id="ARBA00022827"/>
    </source>
</evidence>
<keyword evidence="9 15" id="KW-0274">FAD</keyword>
<reference evidence="22 23" key="1">
    <citation type="journal article" date="2016" name="Front. Microbiol.">
        <title>High-Level Heat Resistance of Spores of Bacillus amyloliquefaciens and Bacillus licheniformis Results from the Presence of a spoVA Operon in a Tn1546 Transposon.</title>
        <authorList>
            <person name="Berendsen E.M."/>
            <person name="Koning R.A."/>
            <person name="Boekhorst J."/>
            <person name="de Jong A."/>
            <person name="Kuipers O.P."/>
            <person name="Wells-Bennik M.H."/>
        </authorList>
    </citation>
    <scope>NUCLEOTIDE SEQUENCE [LARGE SCALE GENOMIC DNA]</scope>
    <source>
        <strain evidence="22 23">B4121</strain>
    </source>
</reference>
<keyword evidence="10" id="KW-0560">Oxidoreductase</keyword>
<feature type="domain" description="BFD-like [2Fe-2S]-binding" evidence="19">
    <location>
        <begin position="412"/>
        <end position="459"/>
    </location>
</feature>
<feature type="domain" description="BFD-like [2Fe-2S]-binding" evidence="19">
    <location>
        <begin position="476"/>
        <end position="526"/>
    </location>
</feature>
<feature type="binding site" description="axial binding residue" evidence="16">
    <location>
        <position position="657"/>
    </location>
    <ligand>
        <name>siroheme</name>
        <dbReference type="ChEBI" id="CHEBI:60052"/>
    </ligand>
    <ligandPart>
        <name>Fe</name>
        <dbReference type="ChEBI" id="CHEBI:18248"/>
    </ligandPart>
</feature>
<dbReference type="AlphaFoldDB" id="A0A7Z0WWS9"/>
<evidence type="ECO:0000256" key="6">
    <source>
        <dbReference type="ARBA" id="ARBA00022630"/>
    </source>
</evidence>
<comment type="pathway">
    <text evidence="2">Nitrogen metabolism; nitrate reduction (assimilation).</text>
</comment>
<dbReference type="SUPFAM" id="SSF55124">
    <property type="entry name" value="Nitrite/Sulfite reductase N-terminal domain-like"/>
    <property type="match status" value="1"/>
</dbReference>
<dbReference type="Pfam" id="PF01077">
    <property type="entry name" value="NIR_SIR"/>
    <property type="match status" value="1"/>
</dbReference>
<keyword evidence="11 16" id="KW-0408">Iron</keyword>
<evidence type="ECO:0000256" key="11">
    <source>
        <dbReference type="ARBA" id="ARBA00023004"/>
    </source>
</evidence>
<dbReference type="UniPathway" id="UPA00653"/>
<evidence type="ECO:0000256" key="15">
    <source>
        <dbReference type="PIRNR" id="PIRNR037149"/>
    </source>
</evidence>
<dbReference type="PROSITE" id="PS00365">
    <property type="entry name" value="NIR_SIR"/>
    <property type="match status" value="1"/>
</dbReference>
<keyword evidence="6 15" id="KW-0285">Flavoprotein</keyword>
<evidence type="ECO:0000256" key="14">
    <source>
        <dbReference type="ARBA" id="ARBA00034078"/>
    </source>
</evidence>
<comment type="cofactor">
    <cofactor evidence="16">
        <name>siroheme</name>
        <dbReference type="ChEBI" id="CHEBI:60052"/>
    </cofactor>
    <text evidence="16">Binds 1 siroheme per subunit.</text>
</comment>
<dbReference type="NCBIfam" id="TIGR02374">
    <property type="entry name" value="nitri_red_nirB"/>
    <property type="match status" value="1"/>
</dbReference>
<dbReference type="InterPro" id="IPR041575">
    <property type="entry name" value="Rubredoxin_C"/>
</dbReference>
<keyword evidence="5 16" id="KW-0349">Heme</keyword>
<feature type="domain" description="NADH-rubredoxin oxidoreductase C-terminal" evidence="21">
    <location>
        <begin position="318"/>
        <end position="384"/>
    </location>
</feature>
<evidence type="ECO:0000313" key="23">
    <source>
        <dbReference type="Proteomes" id="UP000185604"/>
    </source>
</evidence>
<dbReference type="PIRSF" id="PIRSF037149">
    <property type="entry name" value="NirB"/>
    <property type="match status" value="1"/>
</dbReference>
<comment type="caution">
    <text evidence="22">The sequence shown here is derived from an EMBL/GenBank/DDBJ whole genome shotgun (WGS) entry which is preliminary data.</text>
</comment>